<sequence>MSVRKIKLTSSEGTEFVVDADVANQSVIMRNMLENCEAHDAVIPLPDVTTPILAKVIEYCTHHRTGAPIPTDDANSVPKKTDNIGKWDTEFCQMDQETLFDLILAADHLDIKPLLDLACATVANMIHNKSPEEIRQTFNILNDFSLAEISKDNERMEQK</sequence>
<reference evidence="1 2" key="1">
    <citation type="journal article" date="2018" name="New Phytol.">
        <title>Phylogenomics of Endogonaceae and evolution of mycorrhizas within Mucoromycota.</title>
        <authorList>
            <person name="Chang Y."/>
            <person name="Desiro A."/>
            <person name="Na H."/>
            <person name="Sandor L."/>
            <person name="Lipzen A."/>
            <person name="Clum A."/>
            <person name="Barry K."/>
            <person name="Grigoriev I.V."/>
            <person name="Martin F.M."/>
            <person name="Stajich J.E."/>
            <person name="Smith M.E."/>
            <person name="Bonito G."/>
            <person name="Spatafora J.W."/>
        </authorList>
    </citation>
    <scope>NUCLEOTIDE SEQUENCE [LARGE SCALE GENOMIC DNA]</scope>
    <source>
        <strain evidence="1 2">GMNB39</strain>
    </source>
</reference>
<proteinExistence type="predicted"/>
<dbReference type="InterPro" id="IPR011333">
    <property type="entry name" value="SKP1/BTB/POZ_sf"/>
</dbReference>
<dbReference type="CDD" id="cd18322">
    <property type="entry name" value="BTB_POZ_SKP1"/>
    <property type="match status" value="1"/>
</dbReference>
<dbReference type="PANTHER" id="PTHR11165">
    <property type="entry name" value="SKP1"/>
    <property type="match status" value="1"/>
</dbReference>
<evidence type="ECO:0000313" key="1">
    <source>
        <dbReference type="EMBL" id="RUO96152.1"/>
    </source>
</evidence>
<organism evidence="1 2">
    <name type="scientific">Jimgerdemannia flammicorona</name>
    <dbReference type="NCBI Taxonomy" id="994334"/>
    <lineage>
        <taxon>Eukaryota</taxon>
        <taxon>Fungi</taxon>
        <taxon>Fungi incertae sedis</taxon>
        <taxon>Mucoromycota</taxon>
        <taxon>Mucoromycotina</taxon>
        <taxon>Endogonomycetes</taxon>
        <taxon>Endogonales</taxon>
        <taxon>Endogonaceae</taxon>
        <taxon>Jimgerdemannia</taxon>
    </lineage>
</organism>
<comment type="caution">
    <text evidence="1">The sequence shown here is derived from an EMBL/GenBank/DDBJ whole genome shotgun (WGS) entry which is preliminary data.</text>
</comment>
<dbReference type="InterPro" id="IPR016072">
    <property type="entry name" value="Skp1_comp_dimer"/>
</dbReference>
<dbReference type="GO" id="GO:0016567">
    <property type="term" value="P:protein ubiquitination"/>
    <property type="evidence" value="ECO:0007669"/>
    <property type="project" value="UniProtKB-UniPathway"/>
</dbReference>
<dbReference type="SMART" id="SM00512">
    <property type="entry name" value="Skp1"/>
    <property type="match status" value="1"/>
</dbReference>
<dbReference type="SUPFAM" id="SSF81382">
    <property type="entry name" value="Skp1 dimerisation domain-like"/>
    <property type="match status" value="1"/>
</dbReference>
<accession>A0A433A079</accession>
<dbReference type="InterPro" id="IPR016897">
    <property type="entry name" value="SKP1"/>
</dbReference>
<dbReference type="InterPro" id="IPR036296">
    <property type="entry name" value="SKP1-like_dim_sf"/>
</dbReference>
<dbReference type="Gene3D" id="3.30.710.10">
    <property type="entry name" value="Potassium Channel Kv1.1, Chain A"/>
    <property type="match status" value="1"/>
</dbReference>
<dbReference type="Pfam" id="PF03931">
    <property type="entry name" value="Skp1_POZ"/>
    <property type="match status" value="1"/>
</dbReference>
<dbReference type="InterPro" id="IPR001232">
    <property type="entry name" value="SKP1-like"/>
</dbReference>
<dbReference type="EMBL" id="RBNI01023023">
    <property type="protein sequence ID" value="RUO96152.1"/>
    <property type="molecule type" value="Genomic_DNA"/>
</dbReference>
<dbReference type="OrthoDB" id="2342932at2759"/>
<gene>
    <name evidence="1" type="ORF">BC936DRAFT_142527</name>
</gene>
<dbReference type="GO" id="GO:0006511">
    <property type="term" value="P:ubiquitin-dependent protein catabolic process"/>
    <property type="evidence" value="ECO:0007669"/>
    <property type="project" value="InterPro"/>
</dbReference>
<keyword evidence="2" id="KW-1185">Reference proteome</keyword>
<dbReference type="InterPro" id="IPR016073">
    <property type="entry name" value="Skp1_comp_POZ"/>
</dbReference>
<evidence type="ECO:0000313" key="2">
    <source>
        <dbReference type="Proteomes" id="UP000268093"/>
    </source>
</evidence>
<dbReference type="Proteomes" id="UP000268093">
    <property type="component" value="Unassembled WGS sequence"/>
</dbReference>
<name>A0A433A079_9FUNG</name>
<protein>
    <submittedName>
        <fullName evidence="1">Putative negative regulator sulfur controller-3</fullName>
    </submittedName>
</protein>
<dbReference type="UniPathway" id="UPA00143"/>
<dbReference type="SUPFAM" id="SSF54695">
    <property type="entry name" value="POZ domain"/>
    <property type="match status" value="1"/>
</dbReference>
<dbReference type="Pfam" id="PF01466">
    <property type="entry name" value="Skp1"/>
    <property type="match status" value="1"/>
</dbReference>
<dbReference type="PIRSF" id="PIRSF028729">
    <property type="entry name" value="E3_ubiquit_lig_SCF_Skp"/>
    <property type="match status" value="1"/>
</dbReference>